<protein>
    <recommendedName>
        <fullName evidence="3">SCP domain-containing protein</fullName>
    </recommendedName>
</protein>
<dbReference type="InterPro" id="IPR035940">
    <property type="entry name" value="CAP_sf"/>
</dbReference>
<reference evidence="1 2" key="1">
    <citation type="submission" date="2023-08" db="EMBL/GenBank/DDBJ databases">
        <title>A Necator americanus chromosomal reference genome.</title>
        <authorList>
            <person name="Ilik V."/>
            <person name="Petrzelkova K.J."/>
            <person name="Pardy F."/>
            <person name="Fuh T."/>
            <person name="Niatou-Singa F.S."/>
            <person name="Gouil Q."/>
            <person name="Baker L."/>
            <person name="Ritchie M.E."/>
            <person name="Jex A.R."/>
            <person name="Gazzola D."/>
            <person name="Li H."/>
            <person name="Toshio Fujiwara R."/>
            <person name="Zhan B."/>
            <person name="Aroian R.V."/>
            <person name="Pafco B."/>
            <person name="Schwarz E.M."/>
        </authorList>
    </citation>
    <scope>NUCLEOTIDE SEQUENCE [LARGE SCALE GENOMIC DNA]</scope>
    <source>
        <strain evidence="1 2">Aroian</strain>
        <tissue evidence="1">Whole animal</tissue>
    </source>
</reference>
<dbReference type="PROSITE" id="PS01010">
    <property type="entry name" value="CRISP_2"/>
    <property type="match status" value="1"/>
</dbReference>
<gene>
    <name evidence="1" type="primary">Necator_chrIV.g15455</name>
    <name evidence="1" type="ORF">RB195_002160</name>
</gene>
<dbReference type="EMBL" id="JAVFWL010000004">
    <property type="protein sequence ID" value="KAK6749992.1"/>
    <property type="molecule type" value="Genomic_DNA"/>
</dbReference>
<sequence>MAIFKEPAIQRMAGGYTEFWGSPRMDSFSSKKSAIQVLWAETLTVGCAVTHCTKGGTMVVCQYYPPGNYIGSSMYKEGKTLSECGLEGRNEVPHSETGLCELL</sequence>
<dbReference type="Proteomes" id="UP001303046">
    <property type="component" value="Unassembled WGS sequence"/>
</dbReference>
<dbReference type="SUPFAM" id="SSF55797">
    <property type="entry name" value="PR-1-like"/>
    <property type="match status" value="1"/>
</dbReference>
<evidence type="ECO:0008006" key="3">
    <source>
        <dbReference type="Google" id="ProtNLM"/>
    </source>
</evidence>
<comment type="caution">
    <text evidence="1">The sequence shown here is derived from an EMBL/GenBank/DDBJ whole genome shotgun (WGS) entry which is preliminary data.</text>
</comment>
<evidence type="ECO:0000313" key="1">
    <source>
        <dbReference type="EMBL" id="KAK6749992.1"/>
    </source>
</evidence>
<proteinExistence type="predicted"/>
<dbReference type="Gene3D" id="3.40.33.10">
    <property type="entry name" value="CAP"/>
    <property type="match status" value="1"/>
</dbReference>
<accession>A0ABR1DHP2</accession>
<dbReference type="InterPro" id="IPR018244">
    <property type="entry name" value="Allrgn_V5/Tpx1_CS"/>
</dbReference>
<name>A0ABR1DHP2_NECAM</name>
<evidence type="ECO:0000313" key="2">
    <source>
        <dbReference type="Proteomes" id="UP001303046"/>
    </source>
</evidence>
<dbReference type="InterPro" id="IPR001283">
    <property type="entry name" value="CRISP-related"/>
</dbReference>
<keyword evidence="2" id="KW-1185">Reference proteome</keyword>
<dbReference type="PANTHER" id="PTHR10334">
    <property type="entry name" value="CYSTEINE-RICH SECRETORY PROTEIN-RELATED"/>
    <property type="match status" value="1"/>
</dbReference>
<organism evidence="1 2">
    <name type="scientific">Necator americanus</name>
    <name type="common">Human hookworm</name>
    <dbReference type="NCBI Taxonomy" id="51031"/>
    <lineage>
        <taxon>Eukaryota</taxon>
        <taxon>Metazoa</taxon>
        <taxon>Ecdysozoa</taxon>
        <taxon>Nematoda</taxon>
        <taxon>Chromadorea</taxon>
        <taxon>Rhabditida</taxon>
        <taxon>Rhabditina</taxon>
        <taxon>Rhabditomorpha</taxon>
        <taxon>Strongyloidea</taxon>
        <taxon>Ancylostomatidae</taxon>
        <taxon>Bunostominae</taxon>
        <taxon>Necator</taxon>
    </lineage>
</organism>